<evidence type="ECO:0008006" key="4">
    <source>
        <dbReference type="Google" id="ProtNLM"/>
    </source>
</evidence>
<keyword evidence="1" id="KW-1133">Transmembrane helix</keyword>
<feature type="transmembrane region" description="Helical" evidence="1">
    <location>
        <begin position="199"/>
        <end position="220"/>
    </location>
</feature>
<evidence type="ECO:0000313" key="2">
    <source>
        <dbReference type="EMBL" id="MBB4844604.1"/>
    </source>
</evidence>
<evidence type="ECO:0000256" key="1">
    <source>
        <dbReference type="SAM" id="Phobius"/>
    </source>
</evidence>
<organism evidence="2 3">
    <name type="scientific">Roseateles oligotrophus</name>
    <dbReference type="NCBI Taxonomy" id="1769250"/>
    <lineage>
        <taxon>Bacteria</taxon>
        <taxon>Pseudomonadati</taxon>
        <taxon>Pseudomonadota</taxon>
        <taxon>Betaproteobacteria</taxon>
        <taxon>Burkholderiales</taxon>
        <taxon>Sphaerotilaceae</taxon>
        <taxon>Roseateles</taxon>
    </lineage>
</organism>
<feature type="transmembrane region" description="Helical" evidence="1">
    <location>
        <begin position="71"/>
        <end position="91"/>
    </location>
</feature>
<dbReference type="PIRSF" id="PIRSF028137">
    <property type="entry name" value="UCP028137"/>
    <property type="match status" value="1"/>
</dbReference>
<dbReference type="Proteomes" id="UP000562027">
    <property type="component" value="Unassembled WGS sequence"/>
</dbReference>
<feature type="transmembrane region" description="Helical" evidence="1">
    <location>
        <begin position="44"/>
        <end position="64"/>
    </location>
</feature>
<evidence type="ECO:0000313" key="3">
    <source>
        <dbReference type="Proteomes" id="UP000562027"/>
    </source>
</evidence>
<feature type="transmembrane region" description="Helical" evidence="1">
    <location>
        <begin position="159"/>
        <end position="179"/>
    </location>
</feature>
<keyword evidence="1" id="KW-0812">Transmembrane</keyword>
<dbReference type="InterPro" id="IPR016870">
    <property type="entry name" value="UCP028137"/>
</dbReference>
<feature type="transmembrane region" description="Helical" evidence="1">
    <location>
        <begin position="97"/>
        <end position="116"/>
    </location>
</feature>
<reference evidence="2 3" key="1">
    <citation type="submission" date="2020-08" db="EMBL/GenBank/DDBJ databases">
        <title>Functional genomics of gut bacteria from endangered species of beetles.</title>
        <authorList>
            <person name="Carlos-Shanley C."/>
        </authorList>
    </citation>
    <scope>NUCLEOTIDE SEQUENCE [LARGE SCALE GENOMIC DNA]</scope>
    <source>
        <strain evidence="2 3">S00239</strain>
    </source>
</reference>
<dbReference type="NCBIfam" id="NF041646">
    <property type="entry name" value="VC0807_fam"/>
    <property type="match status" value="1"/>
</dbReference>
<dbReference type="RefSeq" id="WP_184301274.1">
    <property type="nucleotide sequence ID" value="NZ_JACHLP010000006.1"/>
</dbReference>
<keyword evidence="1" id="KW-0472">Membrane</keyword>
<accession>A0A840L7R0</accession>
<keyword evidence="3" id="KW-1185">Reference proteome</keyword>
<protein>
    <recommendedName>
        <fullName evidence="4">MFS transporter</fullName>
    </recommendedName>
</protein>
<name>A0A840L7R0_9BURK</name>
<dbReference type="AlphaFoldDB" id="A0A840L7R0"/>
<gene>
    <name evidence="2" type="ORF">HNP55_003148</name>
</gene>
<dbReference type="EMBL" id="JACHLP010000006">
    <property type="protein sequence ID" value="MBB4844604.1"/>
    <property type="molecule type" value="Genomic_DNA"/>
</dbReference>
<sequence length="238" mass="25445">MSVPHPHASRPAPSQPNTMTELMVTLLAPSLVLMQLSSPARLGAVGALLLALALPLGWAAYTAWRERRFSWMAGLGVLSTLLTGGIGLLALDPQWLAVKEAAVPGVIGLVVAASALTKRPLVHLLVFSPQLMDVPRIEAALAERGASAAFERSLRLGTLMLAGSFAFSSLMNYGLARWIVQSPAGSEAFNAELGRMNLLSWPVIVIPSTLLTLGVLFYLARNIRRLTGLTLEDCLRKS</sequence>
<comment type="caution">
    <text evidence="2">The sequence shown here is derived from an EMBL/GenBank/DDBJ whole genome shotgun (WGS) entry which is preliminary data.</text>
</comment>
<proteinExistence type="predicted"/>